<dbReference type="Gene3D" id="3.30.2290.10">
    <property type="entry name" value="PmbA/TldD superfamily"/>
    <property type="match status" value="1"/>
</dbReference>
<accession>A0A372JSJ6</accession>
<dbReference type="Pfam" id="PF19289">
    <property type="entry name" value="PmbA_TldD_3rd"/>
    <property type="match status" value="1"/>
</dbReference>
<feature type="domain" description="Metalloprotease TldD/E C-terminal" evidence="1">
    <location>
        <begin position="221"/>
        <end position="454"/>
    </location>
</feature>
<dbReference type="PANTHER" id="PTHR43666:SF1">
    <property type="entry name" value="CONSERVED PROTEIN"/>
    <property type="match status" value="1"/>
</dbReference>
<dbReference type="GO" id="GO:0006508">
    <property type="term" value="P:proteolysis"/>
    <property type="evidence" value="ECO:0007669"/>
    <property type="project" value="InterPro"/>
</dbReference>
<evidence type="ECO:0000313" key="2">
    <source>
        <dbReference type="EMBL" id="RFU42991.1"/>
    </source>
</evidence>
<dbReference type="RefSeq" id="WP_117356069.1">
    <property type="nucleotide sequence ID" value="NZ_QURH01000073.1"/>
</dbReference>
<dbReference type="InterPro" id="IPR035068">
    <property type="entry name" value="TldD/PmbA_N"/>
</dbReference>
<dbReference type="SUPFAM" id="SSF111283">
    <property type="entry name" value="Putative modulator of DNA gyrase, PmbA/TldD"/>
    <property type="match status" value="1"/>
</dbReference>
<dbReference type="InterPro" id="IPR036059">
    <property type="entry name" value="TldD/PmbA_sf"/>
</dbReference>
<reference evidence="2 3" key="1">
    <citation type="submission" date="2018-08" db="EMBL/GenBank/DDBJ databases">
        <title>Actinomadura jelena sp. nov., a novel Actinomycete isolated from soil in Chad.</title>
        <authorList>
            <person name="Shi L."/>
        </authorList>
    </citation>
    <scope>NUCLEOTIDE SEQUENCE [LARGE SCALE GENOMIC DNA]</scope>
    <source>
        <strain evidence="2 3">NEAU-G17</strain>
    </source>
</reference>
<sequence length="460" mass="47801">MSALSPQEAVERALALSRADDCVVIADATSTANLRWAGNTLTTNGVSRADRLTVVALRRSGDGVAAGVVSRSGVGRDDVEDVVRAAEAAAASGEPAEDAAPLLSGESGDWAAAPADTGIGVYGAVAPALGAAFAEAAAADQRLYGFANHVVTSTFVGSSAGLRARHDQPAGILELNAKGAGGSAWNGVSTRDFADVDVYAMASDLTRRLAWGERRVDLPAGRYETVLPPSAVADLMIYLYWSAAARDAADGATVFSAPGGGTRIGEKLASLPVRLFSDPAAAGIQAAPFVVAHASGRTQSVFDNGLPLAATDWISEGTLAALTQTRRSAEATGLPVTPPVDNLLMAGPDGADATLDDMVARTDRGLLLTCLWYIREVEPQSLLLTGLTRDGVYLVEDGEVVGAVNNFRFNESPVDLLGRLTEVGGAVRTLPREWSDYFQRTSMPPVRVPDFNMSTVSQAS</sequence>
<keyword evidence="3" id="KW-1185">Reference proteome</keyword>
<dbReference type="PANTHER" id="PTHR43666">
    <property type="entry name" value="TLDD PROTEIN"/>
    <property type="match status" value="1"/>
</dbReference>
<dbReference type="OrthoDB" id="9763230at2"/>
<dbReference type="GO" id="GO:0008237">
    <property type="term" value="F:metallopeptidase activity"/>
    <property type="evidence" value="ECO:0007669"/>
    <property type="project" value="InterPro"/>
</dbReference>
<evidence type="ECO:0000259" key="1">
    <source>
        <dbReference type="Pfam" id="PF19289"/>
    </source>
</evidence>
<evidence type="ECO:0000313" key="3">
    <source>
        <dbReference type="Proteomes" id="UP000261811"/>
    </source>
</evidence>
<name>A0A372JSJ6_9ACTN</name>
<dbReference type="InterPro" id="IPR045569">
    <property type="entry name" value="Metalloprtase-TldD/E_C"/>
</dbReference>
<dbReference type="Proteomes" id="UP000261811">
    <property type="component" value="Unassembled WGS sequence"/>
</dbReference>
<proteinExistence type="predicted"/>
<protein>
    <submittedName>
        <fullName evidence="2">TldD/PmbA family protein</fullName>
    </submittedName>
</protein>
<comment type="caution">
    <text evidence="2">The sequence shown here is derived from an EMBL/GenBank/DDBJ whole genome shotgun (WGS) entry which is preliminary data.</text>
</comment>
<organism evidence="2 3">
    <name type="scientific">Actinomadura logoneensis</name>
    <dbReference type="NCBI Taxonomy" id="2293572"/>
    <lineage>
        <taxon>Bacteria</taxon>
        <taxon>Bacillati</taxon>
        <taxon>Actinomycetota</taxon>
        <taxon>Actinomycetes</taxon>
        <taxon>Streptosporangiales</taxon>
        <taxon>Thermomonosporaceae</taxon>
        <taxon>Actinomadura</taxon>
    </lineage>
</organism>
<gene>
    <name evidence="2" type="ORF">DZF91_03555</name>
</gene>
<dbReference type="AlphaFoldDB" id="A0A372JSJ6"/>
<dbReference type="EMBL" id="QURH01000073">
    <property type="protein sequence ID" value="RFU42991.1"/>
    <property type="molecule type" value="Genomic_DNA"/>
</dbReference>